<dbReference type="GO" id="GO:0005794">
    <property type="term" value="C:Golgi apparatus"/>
    <property type="evidence" value="ECO:0007669"/>
    <property type="project" value="InterPro"/>
</dbReference>
<feature type="region of interest" description="Disordered" evidence="2">
    <location>
        <begin position="353"/>
        <end position="414"/>
    </location>
</feature>
<dbReference type="Pfam" id="PF00595">
    <property type="entry name" value="PDZ"/>
    <property type="match status" value="1"/>
</dbReference>
<reference evidence="3" key="1">
    <citation type="submission" date="2021-02" db="EMBL/GenBank/DDBJ databases">
        <authorList>
            <person name="Bekaert M."/>
        </authorList>
    </citation>
    <scope>NUCLEOTIDE SEQUENCE</scope>
    <source>
        <strain evidence="3">IoA-00</strain>
    </source>
</reference>
<gene>
    <name evidence="3" type="ORF">LSAA_14303</name>
</gene>
<dbReference type="InterPro" id="IPR001478">
    <property type="entry name" value="PDZ"/>
</dbReference>
<dbReference type="Gene3D" id="2.30.42.10">
    <property type="match status" value="1"/>
</dbReference>
<dbReference type="InterPro" id="IPR036034">
    <property type="entry name" value="PDZ_sf"/>
</dbReference>
<dbReference type="PANTHER" id="PTHR16528:SF2">
    <property type="entry name" value="GOLGI-ASSOCIATED PDZ AND COILED-COIL MOTIF-CONTAINING PROTEIN"/>
    <property type="match status" value="1"/>
</dbReference>
<dbReference type="GO" id="GO:0016020">
    <property type="term" value="C:membrane"/>
    <property type="evidence" value="ECO:0007669"/>
    <property type="project" value="TreeGrafter"/>
</dbReference>
<sequence length="414" mass="47316">MSSFRWLDILEKEFDKSFLELDVKLKDYEEYFEEYVGSKCLSEISSAFVQALHKAQTVFQVNAKLEAQLLHLREELATSKAQNERLQLDKEYLFNELSRVLEGKEIHLPPSYSNSPKGKFVTDDSHRLALLRSENNILRRRLLELESEVVGSRLDVKYLDKELAGRIQQIQILLASNTSQDHKHRVWSQIETEMHLQKSKTISNICYSKQKVRNKFRELSKEVEDSGELTDNRNSKGCIGRAKFKQVHLLKNDADELGLAILGGKEHDLPIMVSETFPETAVGRSKKICAGDVILAVNGDSFKDFGHLEAVKYLSALRGTIRFDLECRVDEEIESICDTNNRFYDIYLEENSPQKIAPREEPTNSQTSRASSIISYPGKATDMRKMIDHKESSPVAQEDTDVPSLPDTSKEDSH</sequence>
<dbReference type="SMART" id="SM00228">
    <property type="entry name" value="PDZ"/>
    <property type="match status" value="1"/>
</dbReference>
<dbReference type="PROSITE" id="PS50106">
    <property type="entry name" value="PDZ"/>
    <property type="match status" value="1"/>
</dbReference>
<dbReference type="SUPFAM" id="SSF50156">
    <property type="entry name" value="PDZ domain-like"/>
    <property type="match status" value="1"/>
</dbReference>
<dbReference type="InterPro" id="IPR038879">
    <property type="entry name" value="GOPC"/>
</dbReference>
<dbReference type="GO" id="GO:0030140">
    <property type="term" value="C:trans-Golgi network transport vesicle"/>
    <property type="evidence" value="ECO:0007669"/>
    <property type="project" value="TreeGrafter"/>
</dbReference>
<keyword evidence="4" id="KW-1185">Reference proteome</keyword>
<name>A0A7R8D9G2_LEPSM</name>
<evidence type="ECO:0000313" key="4">
    <source>
        <dbReference type="Proteomes" id="UP000675881"/>
    </source>
</evidence>
<feature type="compositionally biased region" description="Polar residues" evidence="2">
    <location>
        <begin position="363"/>
        <end position="374"/>
    </location>
</feature>
<dbReference type="Proteomes" id="UP000675881">
    <property type="component" value="Chromosome 8"/>
</dbReference>
<evidence type="ECO:0000313" key="3">
    <source>
        <dbReference type="EMBL" id="CAF3017787.1"/>
    </source>
</evidence>
<proteinExistence type="predicted"/>
<dbReference type="OrthoDB" id="10063653at2759"/>
<dbReference type="EMBL" id="HG994587">
    <property type="protein sequence ID" value="CAF3017787.1"/>
    <property type="molecule type" value="Genomic_DNA"/>
</dbReference>
<keyword evidence="1" id="KW-0175">Coiled coil</keyword>
<protein>
    <submittedName>
        <fullName evidence="3">(salmon louse) hypothetical protein</fullName>
    </submittedName>
</protein>
<evidence type="ECO:0000256" key="1">
    <source>
        <dbReference type="SAM" id="Coils"/>
    </source>
</evidence>
<dbReference type="GO" id="GO:0044325">
    <property type="term" value="F:transmembrane transporter binding"/>
    <property type="evidence" value="ECO:0007669"/>
    <property type="project" value="TreeGrafter"/>
</dbReference>
<dbReference type="AlphaFoldDB" id="A0A7R8D9G2"/>
<dbReference type="GO" id="GO:2000009">
    <property type="term" value="P:negative regulation of protein localization to cell surface"/>
    <property type="evidence" value="ECO:0007669"/>
    <property type="project" value="TreeGrafter"/>
</dbReference>
<dbReference type="PANTHER" id="PTHR16528">
    <property type="entry name" value="GOLGI-ASSOCIATED PDZ AND COILED-COIL MOTIF-CONTAINING"/>
    <property type="match status" value="1"/>
</dbReference>
<accession>A0A7R8D9G2</accession>
<feature type="coiled-coil region" evidence="1">
    <location>
        <begin position="62"/>
        <end position="89"/>
    </location>
</feature>
<feature type="compositionally biased region" description="Basic and acidic residues" evidence="2">
    <location>
        <begin position="381"/>
        <end position="392"/>
    </location>
</feature>
<evidence type="ECO:0000256" key="2">
    <source>
        <dbReference type="SAM" id="MobiDB-lite"/>
    </source>
</evidence>
<organism evidence="3 4">
    <name type="scientific">Lepeophtheirus salmonis</name>
    <name type="common">Salmon louse</name>
    <name type="synonym">Caligus salmonis</name>
    <dbReference type="NCBI Taxonomy" id="72036"/>
    <lineage>
        <taxon>Eukaryota</taxon>
        <taxon>Metazoa</taxon>
        <taxon>Ecdysozoa</taxon>
        <taxon>Arthropoda</taxon>
        <taxon>Crustacea</taxon>
        <taxon>Multicrustacea</taxon>
        <taxon>Hexanauplia</taxon>
        <taxon>Copepoda</taxon>
        <taxon>Siphonostomatoida</taxon>
        <taxon>Caligidae</taxon>
        <taxon>Lepeophtheirus</taxon>
    </lineage>
</organism>